<dbReference type="PANTHER" id="PTHR20881">
    <property type="entry name" value="3-METHYL-2-OXOBUTANOATE HYDROXYMETHYLTRANSFERASE"/>
    <property type="match status" value="1"/>
</dbReference>
<accession>A0A9W8ACE4</accession>
<evidence type="ECO:0000256" key="2">
    <source>
        <dbReference type="ARBA" id="ARBA00008676"/>
    </source>
</evidence>
<dbReference type="InterPro" id="IPR015813">
    <property type="entry name" value="Pyrv/PenolPyrv_kinase-like_dom"/>
</dbReference>
<keyword evidence="6" id="KW-0566">Pantothenate biosynthesis</keyword>
<dbReference type="PANTHER" id="PTHR20881:SF0">
    <property type="entry name" value="3-METHYL-2-OXOBUTANOATE HYDROXYMETHYLTRANSFERASE"/>
    <property type="match status" value="1"/>
</dbReference>
<keyword evidence="4 6" id="KW-0808">Transferase</keyword>
<dbReference type="GO" id="GO:0003864">
    <property type="term" value="F:3-methyl-2-oxobutanoate hydroxymethyltransferase activity"/>
    <property type="evidence" value="ECO:0007669"/>
    <property type="project" value="UniProtKB-EC"/>
</dbReference>
<dbReference type="FunFam" id="3.20.20.60:FF:000003">
    <property type="entry name" value="3-methyl-2-oxobutanoate hydroxymethyltransferase"/>
    <property type="match status" value="1"/>
</dbReference>
<gene>
    <name evidence="7" type="primary">ECM31_1</name>
    <name evidence="7" type="ORF">IWQ60_006607</name>
</gene>
<dbReference type="CDD" id="cd06557">
    <property type="entry name" value="KPHMT-like"/>
    <property type="match status" value="1"/>
</dbReference>
<dbReference type="Proteomes" id="UP001150569">
    <property type="component" value="Unassembled WGS sequence"/>
</dbReference>
<name>A0A9W8ACE4_9FUNG</name>
<dbReference type="Gene3D" id="3.20.20.60">
    <property type="entry name" value="Phosphoenolpyruvate-binding domains"/>
    <property type="match status" value="1"/>
</dbReference>
<keyword evidence="8" id="KW-1185">Reference proteome</keyword>
<dbReference type="GO" id="GO:0000287">
    <property type="term" value="F:magnesium ion binding"/>
    <property type="evidence" value="ECO:0007669"/>
    <property type="project" value="TreeGrafter"/>
</dbReference>
<dbReference type="InterPro" id="IPR003700">
    <property type="entry name" value="Pantoate_hydroxy_MeTrfase"/>
</dbReference>
<dbReference type="GO" id="GO:0005739">
    <property type="term" value="C:mitochondrion"/>
    <property type="evidence" value="ECO:0007669"/>
    <property type="project" value="TreeGrafter"/>
</dbReference>
<reference evidence="7" key="1">
    <citation type="submission" date="2022-07" db="EMBL/GenBank/DDBJ databases">
        <title>Phylogenomic reconstructions and comparative analyses of Kickxellomycotina fungi.</title>
        <authorList>
            <person name="Reynolds N.K."/>
            <person name="Stajich J.E."/>
            <person name="Barry K."/>
            <person name="Grigoriev I.V."/>
            <person name="Crous P."/>
            <person name="Smith M.E."/>
        </authorList>
    </citation>
    <scope>NUCLEOTIDE SEQUENCE</scope>
    <source>
        <strain evidence="7">RSA 861</strain>
    </source>
</reference>
<dbReference type="HAMAP" id="MF_00156">
    <property type="entry name" value="PanB"/>
    <property type="match status" value="1"/>
</dbReference>
<evidence type="ECO:0000313" key="8">
    <source>
        <dbReference type="Proteomes" id="UP001150569"/>
    </source>
</evidence>
<evidence type="ECO:0000256" key="4">
    <source>
        <dbReference type="ARBA" id="ARBA00022679"/>
    </source>
</evidence>
<evidence type="ECO:0000313" key="7">
    <source>
        <dbReference type="EMBL" id="KAJ1922102.1"/>
    </source>
</evidence>
<dbReference type="EC" id="2.1.2.11" evidence="3 6"/>
<comment type="pathway">
    <text evidence="1 6">Cofactor biosynthesis; (R)-pantothenate biosynthesis; (R)-pantoate from 3-methyl-2-oxobutanoate: step 1/2.</text>
</comment>
<comment type="caution">
    <text evidence="7">The sequence shown here is derived from an EMBL/GenBank/DDBJ whole genome shotgun (WGS) entry which is preliminary data.</text>
</comment>
<comment type="function">
    <text evidence="6">Catalyzes the reversible reaction in which hydroxymethyl group from 5,10-methylenetetrahydrofolate is transferred onto alpha-ketoisovalerate to form ketopantoate.</text>
</comment>
<proteinExistence type="inferred from homology"/>
<evidence type="ECO:0000256" key="6">
    <source>
        <dbReference type="RuleBase" id="RU362100"/>
    </source>
</evidence>
<comment type="catalytic activity">
    <reaction evidence="5 6">
        <text>(6R)-5,10-methylene-5,6,7,8-tetrahydrofolate + 3-methyl-2-oxobutanoate + H2O = 2-dehydropantoate + (6S)-5,6,7,8-tetrahydrofolate</text>
        <dbReference type="Rhea" id="RHEA:11824"/>
        <dbReference type="ChEBI" id="CHEBI:11561"/>
        <dbReference type="ChEBI" id="CHEBI:11851"/>
        <dbReference type="ChEBI" id="CHEBI:15377"/>
        <dbReference type="ChEBI" id="CHEBI:15636"/>
        <dbReference type="ChEBI" id="CHEBI:57453"/>
        <dbReference type="EC" id="2.1.2.11"/>
    </reaction>
</comment>
<dbReference type="Pfam" id="PF02548">
    <property type="entry name" value="Pantoate_transf"/>
    <property type="match status" value="1"/>
</dbReference>
<dbReference type="NCBIfam" id="TIGR00222">
    <property type="entry name" value="panB"/>
    <property type="match status" value="1"/>
</dbReference>
<sequence length="349" mass="37884">MSQLIRAPLRRTGWLACVSSLAPRLQVVVAPSSRSLALTPKPRHYSSRPIETPTVPTASEARKKVTIQTIASLYRKKTPITMVTAFDYPTGILADRGHCDICLVGDSLAMVALGYDSTAMLTVHDMIHHSNAVARGCTKAFRVVDMPTGSYQISPEEALTNAFRLVKEGRAEAVKVEGGVEIADTVRRIVQAGIPVMGHIGLKPQHETALGGFKIQGKTAKKAEIILQDALALQEAGCFSLVIECVPSQVGETITQLLHIPTIGIGAGAHTSGQVLVNMDMLGIFDRFVPKFCKVYGHFGRDMAKAVEQYCTEVRNGQFPDPESHSYAMASPKEQEEWAAIAKNYTRNA</sequence>
<dbReference type="NCBIfam" id="NF001452">
    <property type="entry name" value="PRK00311.1"/>
    <property type="match status" value="1"/>
</dbReference>
<evidence type="ECO:0000256" key="5">
    <source>
        <dbReference type="ARBA" id="ARBA00049172"/>
    </source>
</evidence>
<dbReference type="SUPFAM" id="SSF51621">
    <property type="entry name" value="Phosphoenolpyruvate/pyruvate domain"/>
    <property type="match status" value="1"/>
</dbReference>
<dbReference type="EMBL" id="JANBPT010000402">
    <property type="protein sequence ID" value="KAJ1922102.1"/>
    <property type="molecule type" value="Genomic_DNA"/>
</dbReference>
<evidence type="ECO:0000256" key="3">
    <source>
        <dbReference type="ARBA" id="ARBA00012618"/>
    </source>
</evidence>
<evidence type="ECO:0000256" key="1">
    <source>
        <dbReference type="ARBA" id="ARBA00005033"/>
    </source>
</evidence>
<protein>
    <recommendedName>
        <fullName evidence="3 6">3-methyl-2-oxobutanoate hydroxymethyltransferase</fullName>
        <ecNumber evidence="3 6">2.1.2.11</ecNumber>
    </recommendedName>
</protein>
<dbReference type="OrthoDB" id="425211at2759"/>
<comment type="similarity">
    <text evidence="2 6">Belongs to the PanB family.</text>
</comment>
<dbReference type="InterPro" id="IPR040442">
    <property type="entry name" value="Pyrv_kinase-like_dom_sf"/>
</dbReference>
<organism evidence="7 8">
    <name type="scientific">Tieghemiomyces parasiticus</name>
    <dbReference type="NCBI Taxonomy" id="78921"/>
    <lineage>
        <taxon>Eukaryota</taxon>
        <taxon>Fungi</taxon>
        <taxon>Fungi incertae sedis</taxon>
        <taxon>Zoopagomycota</taxon>
        <taxon>Kickxellomycotina</taxon>
        <taxon>Dimargaritomycetes</taxon>
        <taxon>Dimargaritales</taxon>
        <taxon>Dimargaritaceae</taxon>
        <taxon>Tieghemiomyces</taxon>
    </lineage>
</organism>
<dbReference type="GO" id="GO:0015940">
    <property type="term" value="P:pantothenate biosynthetic process"/>
    <property type="evidence" value="ECO:0007669"/>
    <property type="project" value="UniProtKB-KW"/>
</dbReference>
<dbReference type="AlphaFoldDB" id="A0A9W8ACE4"/>